<reference evidence="1 2" key="1">
    <citation type="submission" date="2011-06" db="EMBL/GenBank/DDBJ databases">
        <authorList>
            <person name="Muzny D."/>
            <person name="Qin X."/>
            <person name="Deng J."/>
            <person name="Jiang H."/>
            <person name="Liu Y."/>
            <person name="Qu J."/>
            <person name="Song X.-Z."/>
            <person name="Zhang L."/>
            <person name="Thornton R."/>
            <person name="Coyle M."/>
            <person name="Francisco L."/>
            <person name="Jackson L."/>
            <person name="Javaid M."/>
            <person name="Korchina V."/>
            <person name="Kovar C."/>
            <person name="Mata R."/>
            <person name="Mathew T."/>
            <person name="Ngo R."/>
            <person name="Nguyen L."/>
            <person name="Nguyen N."/>
            <person name="Okwuonu G."/>
            <person name="Ongeri F."/>
            <person name="Pham C."/>
            <person name="Simmons D."/>
            <person name="Wilczek-Boney K."/>
            <person name="Hale W."/>
            <person name="Jakkamsetti A."/>
            <person name="Pham P."/>
            <person name="Ruth R."/>
            <person name="San Lucas F."/>
            <person name="Warren J."/>
            <person name="Zhang J."/>
            <person name="Zhao Z."/>
            <person name="Zhou C."/>
            <person name="Zhu D."/>
            <person name="Lee S."/>
            <person name="Bess C."/>
            <person name="Blankenburg K."/>
            <person name="Forbes L."/>
            <person name="Fu Q."/>
            <person name="Gubbala S."/>
            <person name="Hirani K."/>
            <person name="Jayaseelan J.C."/>
            <person name="Lara F."/>
            <person name="Munidasa M."/>
            <person name="Palculict T."/>
            <person name="Patil S."/>
            <person name="Pu L.-L."/>
            <person name="Saada N."/>
            <person name="Tang L."/>
            <person name="Weissenberger G."/>
            <person name="Zhu Y."/>
            <person name="Hemphill L."/>
            <person name="Shang Y."/>
            <person name="Youmans B."/>
            <person name="Ayvaz T."/>
            <person name="Ross M."/>
            <person name="Santibanez J."/>
            <person name="Aqrawi P."/>
            <person name="Gross S."/>
            <person name="Joshi V."/>
            <person name="Fowler G."/>
            <person name="Nazareth L."/>
            <person name="Reid J."/>
            <person name="Worley K."/>
            <person name="Petrosino J."/>
            <person name="Highlander S."/>
            <person name="Gibbs R."/>
        </authorList>
    </citation>
    <scope>NUCLEOTIDE SEQUENCE [LARGE SCALE GENOMIC DNA]</scope>
    <source>
        <strain evidence="1 2">ATCC 25577</strain>
    </source>
</reference>
<dbReference type="PATRIC" id="fig|997355.3.peg.1507"/>
<dbReference type="HOGENOM" id="CLU_1748046_0_0_11"/>
<evidence type="ECO:0000313" key="2">
    <source>
        <dbReference type="Proteomes" id="UP000005332"/>
    </source>
</evidence>
<keyword evidence="2" id="KW-1185">Reference proteome</keyword>
<accession>G4CYC3</accession>
<evidence type="ECO:0000313" key="1">
    <source>
        <dbReference type="EMBL" id="EGY77987.1"/>
    </source>
</evidence>
<dbReference type="RefSeq" id="WP_004810836.1">
    <property type="nucleotide sequence ID" value="NZ_JH165054.1"/>
</dbReference>
<dbReference type="AlphaFoldDB" id="G4CYC3"/>
<protein>
    <submittedName>
        <fullName evidence="1">Uncharacterized protein</fullName>
    </submittedName>
</protein>
<proteinExistence type="predicted"/>
<sequence>MARTTIHAAIQDDLVEWVTRREALRGEARTLGRAAISELRTFKDLLDAELARTRWSLAELEVLARSTMGTSPRPATASSPGAMFGAVHEARRLGDVPDDETTAVLLGKLADLGPTADMALEYAAAAWWADHHEHTALDWESVGVRVITD</sequence>
<name>G4CYC3_9ACTN</name>
<dbReference type="EMBL" id="AGBA01000013">
    <property type="protein sequence ID" value="EGY77987.1"/>
    <property type="molecule type" value="Genomic_DNA"/>
</dbReference>
<organism evidence="1 2">
    <name type="scientific">Cutibacterium avidum ATCC 25577</name>
    <dbReference type="NCBI Taxonomy" id="997355"/>
    <lineage>
        <taxon>Bacteria</taxon>
        <taxon>Bacillati</taxon>
        <taxon>Actinomycetota</taxon>
        <taxon>Actinomycetes</taxon>
        <taxon>Propionibacteriales</taxon>
        <taxon>Propionibacteriaceae</taxon>
        <taxon>Cutibacterium</taxon>
    </lineage>
</organism>
<comment type="caution">
    <text evidence="1">The sequence shown here is derived from an EMBL/GenBank/DDBJ whole genome shotgun (WGS) entry which is preliminary data.</text>
</comment>
<gene>
    <name evidence="1" type="ORF">HMPREF9153_1530</name>
</gene>
<dbReference type="Proteomes" id="UP000005332">
    <property type="component" value="Unassembled WGS sequence"/>
</dbReference>